<dbReference type="PANTHER" id="PTHR30451:SF5">
    <property type="entry name" value="SLR0019 PROTEIN"/>
    <property type="match status" value="1"/>
</dbReference>
<keyword evidence="1" id="KW-0732">Signal</keyword>
<reference evidence="2 3" key="1">
    <citation type="submission" date="2020-04" db="EMBL/GenBank/DDBJ databases">
        <title>Usitatibacter rugosus gen. nov., sp. nov. and Usitatibacter palustris sp. nov., novel members of Usitatibacteraceae fam. nov. within the order Nitrosomonadales isolated from soil.</title>
        <authorList>
            <person name="Huber K.J."/>
            <person name="Neumann-Schaal M."/>
            <person name="Geppert A."/>
            <person name="Luckner M."/>
            <person name="Wanner G."/>
            <person name="Overmann J."/>
        </authorList>
    </citation>
    <scope>NUCLEOTIDE SEQUENCE [LARGE SCALE GENOMIC DNA]</scope>
    <source>
        <strain evidence="2 3">Swamp67</strain>
    </source>
</reference>
<dbReference type="InterPro" id="IPR042186">
    <property type="entry name" value="FimD_plug_dom"/>
</dbReference>
<feature type="chain" id="PRO_5026695906" description="Outer membrane usher protein" evidence="1">
    <location>
        <begin position="27"/>
        <end position="794"/>
    </location>
</feature>
<dbReference type="Pfam" id="PF00577">
    <property type="entry name" value="Usher"/>
    <property type="match status" value="1"/>
</dbReference>
<keyword evidence="3" id="KW-1185">Reference proteome</keyword>
<organism evidence="2 3">
    <name type="scientific">Usitatibacter palustris</name>
    <dbReference type="NCBI Taxonomy" id="2732487"/>
    <lineage>
        <taxon>Bacteria</taxon>
        <taxon>Pseudomonadati</taxon>
        <taxon>Pseudomonadota</taxon>
        <taxon>Betaproteobacteria</taxon>
        <taxon>Nitrosomonadales</taxon>
        <taxon>Usitatibacteraceae</taxon>
        <taxon>Usitatibacter</taxon>
    </lineage>
</organism>
<proteinExistence type="predicted"/>
<dbReference type="AlphaFoldDB" id="A0A6M4HF72"/>
<evidence type="ECO:0000256" key="1">
    <source>
        <dbReference type="SAM" id="SignalP"/>
    </source>
</evidence>
<gene>
    <name evidence="2" type="ORF">DSM104440_03533</name>
</gene>
<name>A0A6M4HF72_9PROT</name>
<dbReference type="PANTHER" id="PTHR30451">
    <property type="entry name" value="OUTER MEMBRANE USHER PROTEIN"/>
    <property type="match status" value="1"/>
</dbReference>
<dbReference type="GO" id="GO:0015473">
    <property type="term" value="F:fimbrial usher porin activity"/>
    <property type="evidence" value="ECO:0007669"/>
    <property type="project" value="InterPro"/>
</dbReference>
<evidence type="ECO:0000313" key="2">
    <source>
        <dbReference type="EMBL" id="QJR16697.1"/>
    </source>
</evidence>
<feature type="signal peptide" evidence="1">
    <location>
        <begin position="1"/>
        <end position="26"/>
    </location>
</feature>
<dbReference type="KEGG" id="upl:DSM104440_03533"/>
<accession>A0A6M4HF72</accession>
<dbReference type="RefSeq" id="WP_171165031.1">
    <property type="nucleotide sequence ID" value="NZ_CP053073.1"/>
</dbReference>
<evidence type="ECO:0000313" key="3">
    <source>
        <dbReference type="Proteomes" id="UP000503096"/>
    </source>
</evidence>
<dbReference type="FunCoup" id="A0A6M4HF72">
    <property type="interactions" value="95"/>
</dbReference>
<dbReference type="GO" id="GO:0009297">
    <property type="term" value="P:pilus assembly"/>
    <property type="evidence" value="ECO:0007669"/>
    <property type="project" value="InterPro"/>
</dbReference>
<dbReference type="Proteomes" id="UP000503096">
    <property type="component" value="Chromosome"/>
</dbReference>
<dbReference type="GO" id="GO:0009279">
    <property type="term" value="C:cell outer membrane"/>
    <property type="evidence" value="ECO:0007669"/>
    <property type="project" value="TreeGrafter"/>
</dbReference>
<evidence type="ECO:0008006" key="4">
    <source>
        <dbReference type="Google" id="ProtNLM"/>
    </source>
</evidence>
<dbReference type="InParanoid" id="A0A6M4HF72"/>
<dbReference type="Gene3D" id="2.60.40.2610">
    <property type="entry name" value="Outer membrane usher protein FimD, plug domain"/>
    <property type="match status" value="1"/>
</dbReference>
<dbReference type="InterPro" id="IPR000015">
    <property type="entry name" value="Fimb_usher"/>
</dbReference>
<dbReference type="Gene3D" id="2.60.40.3110">
    <property type="match status" value="1"/>
</dbReference>
<dbReference type="EMBL" id="CP053073">
    <property type="protein sequence ID" value="QJR16697.1"/>
    <property type="molecule type" value="Genomic_DNA"/>
</dbReference>
<sequence>MRVAIDRRIAALLLAAAAFAASPARAALVETAAALERIPVHATLNEAMKGELFAWRDSDGIWISAEDLARIGVPTEGTELRVINGRPHARVDRLEGVVAALDEATLTLAFTVEPALMQAQLFDLSRAEKLEITPSKGVSGYLNYDLSAERADGASAYSGRLLANLAAGGWLARTEHQTTQAAGVTQNYRIQTFVQRDWAPEMLRFIAGDFDTRSGSLSRGYSLGGISFGRAFDLHPGLVTSPTARLTGIASSASTAEIFVDGVQIATRQLQPGPYDFRNLQDFAGLRNVEVVIRDATGVRERLRIPFYFTERLLSKGLTDFNVSYGAERSASLDSYGAGVFSGYVFHGFTDRITLGVEAQRSPGYSFGAIAAGLRADPIGVFSAQVGAQRLGDADVALAGQFAWNYTRGGTTLRALARGFEAGYNARTVAPGTPGQLDVAPRLRREATVGWDQGLGWTLMLSLSATDRRYFNALPQRDYGVSLSSGFFGIGNLVASVLRTCITNTFCTTQAGASFSMTLGEPYGATAGWRRDADGGQTSYVQADRNVPLGEGYGWRAGAQQTPTSREAQADATFRMRHGVINAAARGARLDDGTRSEAYRAGVEGAFACVGKSCHLTQPVTDSFAVVELNGVEGVRVSRNNELIGSTDSQGEVLIANVPVLTRNDIAIADEDIPISISVPANRQVLVPAQGVGYRVRFDLHPILSVVGRLVRDHNGVKVEVENTELIVRSERADSLRARTGKGGWFQFDQVEPGRYHLTADLEEGPCGVHVEVPAERTAVFRMGEVKCEIAAQF</sequence>
<protein>
    <recommendedName>
        <fullName evidence="4">Outer membrane usher protein</fullName>
    </recommendedName>
</protein>